<evidence type="ECO:0000313" key="2">
    <source>
        <dbReference type="Proteomes" id="UP000324222"/>
    </source>
</evidence>
<dbReference type="EMBL" id="VSRR010055208">
    <property type="protein sequence ID" value="MPC80856.1"/>
    <property type="molecule type" value="Genomic_DNA"/>
</dbReference>
<organism evidence="1 2">
    <name type="scientific">Portunus trituberculatus</name>
    <name type="common">Swimming crab</name>
    <name type="synonym">Neptunus trituberculatus</name>
    <dbReference type="NCBI Taxonomy" id="210409"/>
    <lineage>
        <taxon>Eukaryota</taxon>
        <taxon>Metazoa</taxon>
        <taxon>Ecdysozoa</taxon>
        <taxon>Arthropoda</taxon>
        <taxon>Crustacea</taxon>
        <taxon>Multicrustacea</taxon>
        <taxon>Malacostraca</taxon>
        <taxon>Eumalacostraca</taxon>
        <taxon>Eucarida</taxon>
        <taxon>Decapoda</taxon>
        <taxon>Pleocyemata</taxon>
        <taxon>Brachyura</taxon>
        <taxon>Eubrachyura</taxon>
        <taxon>Portunoidea</taxon>
        <taxon>Portunidae</taxon>
        <taxon>Portuninae</taxon>
        <taxon>Portunus</taxon>
    </lineage>
</organism>
<accession>A0A5B7IFU7</accession>
<name>A0A5B7IFU7_PORTR</name>
<comment type="caution">
    <text evidence="1">The sequence shown here is derived from an EMBL/GenBank/DDBJ whole genome shotgun (WGS) entry which is preliminary data.</text>
</comment>
<reference evidence="1 2" key="1">
    <citation type="submission" date="2019-05" db="EMBL/GenBank/DDBJ databases">
        <title>Another draft genome of Portunus trituberculatus and its Hox gene families provides insights of decapod evolution.</title>
        <authorList>
            <person name="Jeong J.-H."/>
            <person name="Song I."/>
            <person name="Kim S."/>
            <person name="Choi T."/>
            <person name="Kim D."/>
            <person name="Ryu S."/>
            <person name="Kim W."/>
        </authorList>
    </citation>
    <scope>NUCLEOTIDE SEQUENCE [LARGE SCALE GENOMIC DNA]</scope>
    <source>
        <tissue evidence="1">Muscle</tissue>
    </source>
</reference>
<protein>
    <submittedName>
        <fullName evidence="1">Uncharacterized protein</fullName>
    </submittedName>
</protein>
<gene>
    <name evidence="1" type="ORF">E2C01_075449</name>
</gene>
<sequence length="146" mass="16578">MEKEREEDGTDRSAVQPNKLLEHCGQNIFQKVRSGLSDRSPGLRPVTWALQDKVQRTRKNSHYVLNWRTNKNSVIDSFLKSNPEIILINSHGITDTDPIKIPGYTVLKINSSGEQQNGSAIAIKKKHNHKLIDDFITNILAIHLDQ</sequence>
<keyword evidence="2" id="KW-1185">Reference proteome</keyword>
<dbReference type="Proteomes" id="UP000324222">
    <property type="component" value="Unassembled WGS sequence"/>
</dbReference>
<dbReference type="AlphaFoldDB" id="A0A5B7IFU7"/>
<evidence type="ECO:0000313" key="1">
    <source>
        <dbReference type="EMBL" id="MPC80856.1"/>
    </source>
</evidence>
<proteinExistence type="predicted"/>